<dbReference type="OrthoDB" id="3816435at2"/>
<evidence type="ECO:0000259" key="1">
    <source>
        <dbReference type="Pfam" id="PF01636"/>
    </source>
</evidence>
<dbReference type="GO" id="GO:0016740">
    <property type="term" value="F:transferase activity"/>
    <property type="evidence" value="ECO:0007669"/>
    <property type="project" value="UniProtKB-KW"/>
</dbReference>
<dbReference type="Proteomes" id="UP000293342">
    <property type="component" value="Unassembled WGS sequence"/>
</dbReference>
<keyword evidence="2" id="KW-0808">Transferase</keyword>
<proteinExistence type="predicted"/>
<keyword evidence="3" id="KW-1185">Reference proteome</keyword>
<dbReference type="InterPro" id="IPR002575">
    <property type="entry name" value="Aminoglycoside_PTrfase"/>
</dbReference>
<dbReference type="InterPro" id="IPR011009">
    <property type="entry name" value="Kinase-like_dom_sf"/>
</dbReference>
<comment type="caution">
    <text evidence="2">The sequence shown here is derived from an EMBL/GenBank/DDBJ whole genome shotgun (WGS) entry which is preliminary data.</text>
</comment>
<name>A0A4R0K084_9ACTN</name>
<evidence type="ECO:0000313" key="3">
    <source>
        <dbReference type="Proteomes" id="UP000293342"/>
    </source>
</evidence>
<dbReference type="Gene3D" id="3.90.1200.10">
    <property type="match status" value="1"/>
</dbReference>
<dbReference type="AlphaFoldDB" id="A0A4R0K084"/>
<reference evidence="2 3" key="1">
    <citation type="submission" date="2019-02" db="EMBL/GenBank/DDBJ databases">
        <title>Kribbella capetownensis sp. nov. and Kribbella speibonae sp. nov., isolated from soil.</title>
        <authorList>
            <person name="Curtis S.M."/>
            <person name="Norton I."/>
            <person name="Everest G.J."/>
            <person name="Meyers P.R."/>
        </authorList>
    </citation>
    <scope>NUCLEOTIDE SEQUENCE [LARGE SCALE GENOMIC DNA]</scope>
    <source>
        <strain evidence="2 3">YM53</strain>
    </source>
</reference>
<protein>
    <submittedName>
        <fullName evidence="2">Aminoglycoside phosphotransferase family protein</fullName>
    </submittedName>
</protein>
<feature type="domain" description="Aminoglycoside phosphotransferase" evidence="1">
    <location>
        <begin position="48"/>
        <end position="268"/>
    </location>
</feature>
<evidence type="ECO:0000313" key="2">
    <source>
        <dbReference type="EMBL" id="TCC51096.1"/>
    </source>
</evidence>
<accession>A0A4R0K084</accession>
<gene>
    <name evidence="2" type="ORF">E0H75_13225</name>
</gene>
<dbReference type="EMBL" id="SJKD01000002">
    <property type="protein sequence ID" value="TCC51096.1"/>
    <property type="molecule type" value="Genomic_DNA"/>
</dbReference>
<dbReference type="RefSeq" id="WP_131513788.1">
    <property type="nucleotide sequence ID" value="NZ_SJKD01000002.1"/>
</dbReference>
<dbReference type="Pfam" id="PF01636">
    <property type="entry name" value="APH"/>
    <property type="match status" value="1"/>
</dbReference>
<organism evidence="2 3">
    <name type="scientific">Kribbella capetownensis</name>
    <dbReference type="NCBI Taxonomy" id="1572659"/>
    <lineage>
        <taxon>Bacteria</taxon>
        <taxon>Bacillati</taxon>
        <taxon>Actinomycetota</taxon>
        <taxon>Actinomycetes</taxon>
        <taxon>Propionibacteriales</taxon>
        <taxon>Kribbellaceae</taxon>
        <taxon>Kribbella</taxon>
    </lineage>
</organism>
<dbReference type="SUPFAM" id="SSF56112">
    <property type="entry name" value="Protein kinase-like (PK-like)"/>
    <property type="match status" value="1"/>
</dbReference>
<sequence>MTHSPREATLAWACGALGAGRSQLSVESLGRGGHRSSGTFRLRIEGPAAQATDVILKVPVRGWIAAAWLITNARALQLAEARGLAAPRLIAADFGGRGSGTVTTLETFLSGSADFPPTASVARLREGGAALARVHAFNMGAQAHLPYRPRPCAVDDRAGERRRGSVPTTPLLRQADERVRSHGVPAAASVFVHGDVWAGNMLWEGDRCVALIDWKTAGVGDPGVDLGSLRMQMALQYGQDAPDHVLEGWRRQAGRAATSVPYWDAVAALNTPTVMHGFPGFADDGSPLDAAAVTERRDAFLRAALDQFPVRSS</sequence>